<dbReference type="HOGENOM" id="CLU_1173804_0_0_9"/>
<sequence>METNLNPQGVSDNNTTKKFELKSIGKATRQDLIEREIIFDAPKKDAVLKVINIQDQIEIKDIKVTSGTILVSGYLNSCIIYTTMKRPQWENNSQEKNNENANNSEKNGYVNMGNSKSSESNNNNKKKNNEKAKPCCGVVDNSIALDGVIRHTTVWIPFKSFIPVPEVQEQDICSVTSSAVLNDLKSIAMNPIYEDEYDEESTISIIRSEEEHKFIKGIVNKTLIELTVDIKRYAEN</sequence>
<evidence type="ECO:0000313" key="2">
    <source>
        <dbReference type="EMBL" id="AGK98438.1"/>
    </source>
</evidence>
<dbReference type="AlphaFoldDB" id="R4K789"/>
<accession>R4K789</accession>
<dbReference type="PATRIC" id="fig|86416.3.peg.3655"/>
<evidence type="ECO:0000313" key="3">
    <source>
        <dbReference type="Proteomes" id="UP000013523"/>
    </source>
</evidence>
<evidence type="ECO:0000256" key="1">
    <source>
        <dbReference type="SAM" id="MobiDB-lite"/>
    </source>
</evidence>
<reference evidence="2 3" key="1">
    <citation type="submission" date="2012-01" db="EMBL/GenBank/DDBJ databases">
        <title>Complete sequence of chromosome of Clostridium pasteurianum BC1.</title>
        <authorList>
            <consortium name="US DOE Joint Genome Institute"/>
            <person name="Lucas S."/>
            <person name="Han J."/>
            <person name="Lapidus A."/>
            <person name="Cheng J.-F."/>
            <person name="Goodwin L."/>
            <person name="Pitluck S."/>
            <person name="Peters L."/>
            <person name="Mikhailova N."/>
            <person name="Teshima H."/>
            <person name="Detter J.C."/>
            <person name="Han C."/>
            <person name="Tapia R."/>
            <person name="Land M."/>
            <person name="Hauser L."/>
            <person name="Kyrpides N."/>
            <person name="Ivanova N."/>
            <person name="Pagani I."/>
            <person name="Dunn J."/>
            <person name="Taghavi S."/>
            <person name="Francis A."/>
            <person name="van der Lelie D."/>
            <person name="Woyke T."/>
        </authorList>
    </citation>
    <scope>NUCLEOTIDE SEQUENCE [LARGE SCALE GENOMIC DNA]</scope>
    <source>
        <strain evidence="2 3">BC1</strain>
    </source>
</reference>
<feature type="region of interest" description="Disordered" evidence="1">
    <location>
        <begin position="90"/>
        <end position="131"/>
    </location>
</feature>
<dbReference type="RefSeq" id="WP_015616721.1">
    <property type="nucleotide sequence ID" value="NC_021182.1"/>
</dbReference>
<protein>
    <submittedName>
        <fullName evidence="2">Uncharacterized protein</fullName>
    </submittedName>
</protein>
<dbReference type="EMBL" id="CP003261">
    <property type="protein sequence ID" value="AGK98438.1"/>
    <property type="molecule type" value="Genomic_DNA"/>
</dbReference>
<feature type="compositionally biased region" description="Low complexity" evidence="1">
    <location>
        <begin position="90"/>
        <end position="107"/>
    </location>
</feature>
<proteinExistence type="predicted"/>
<dbReference type="OrthoDB" id="1958532at2"/>
<gene>
    <name evidence="2" type="ORF">Clopa_3656</name>
</gene>
<dbReference type="KEGG" id="cpas:Clopa_3656"/>
<name>R4K789_CLOPA</name>
<feature type="compositionally biased region" description="Low complexity" evidence="1">
    <location>
        <begin position="114"/>
        <end position="123"/>
    </location>
</feature>
<dbReference type="Proteomes" id="UP000013523">
    <property type="component" value="Chromosome"/>
</dbReference>
<organism evidence="2 3">
    <name type="scientific">Clostridium pasteurianum BC1</name>
    <dbReference type="NCBI Taxonomy" id="86416"/>
    <lineage>
        <taxon>Bacteria</taxon>
        <taxon>Bacillati</taxon>
        <taxon>Bacillota</taxon>
        <taxon>Clostridia</taxon>
        <taxon>Eubacteriales</taxon>
        <taxon>Clostridiaceae</taxon>
        <taxon>Clostridium</taxon>
    </lineage>
</organism>
<keyword evidence="3" id="KW-1185">Reference proteome</keyword>